<name>A0A6J6FYQ5_9ZZZZ</name>
<sequence>MSLAIAKCISLIGLNGSVIDVEADIGIGLPGYTLLGLPDAALSESRDRVRAALINSGEVWPNKRVTISLSPAWLPKRGSGFDLAIAAALLAASEVEQIDRLNNVIILGELTLEGKIKGILGILPALMAAKKAGFNKAIVPVVNAQEARLVNGLEIIAMSTLKECAIWIRSGESPTHLIGENYAENEDREELDLSEVGGQLQARKALEISAIGGHHLLMIGPPGAGKTMLAARLPSILPALDREGALEVTALHSLAGKVSSDSPLITQPPFVAPHHSATRAALVGGGGVNIKPGACSLAHNGVLFLDEAPEMSSGVLDALRQPLESGSITISRSGASANFPSRFTLVLAANPCPCGRFTGTGRNCSCTPQAVRRYLNKLSGPLLDRIDLQVEVGATGRAGLSQIGESSQVVRDRVMKARDIAALRFANYYWKSNSLIPAKYLRNDFAPESAGLLFLNRALDRELITARAFHRIIRVSWSIADMHQHLIPTLSDIEEATSLHERSFV</sequence>
<reference evidence="5" key="1">
    <citation type="submission" date="2020-05" db="EMBL/GenBank/DDBJ databases">
        <authorList>
            <person name="Chiriac C."/>
            <person name="Salcher M."/>
            <person name="Ghai R."/>
            <person name="Kavagutti S V."/>
        </authorList>
    </citation>
    <scope>NUCLEOTIDE SEQUENCE</scope>
</reference>
<evidence type="ECO:0000256" key="1">
    <source>
        <dbReference type="ARBA" id="ARBA00006354"/>
    </source>
</evidence>
<keyword evidence="2" id="KW-0547">Nucleotide-binding</keyword>
<dbReference type="PROSITE" id="PS50051">
    <property type="entry name" value="MCM_2"/>
    <property type="match status" value="1"/>
</dbReference>
<keyword evidence="3" id="KW-0067">ATP-binding</keyword>
<dbReference type="InterPro" id="IPR027417">
    <property type="entry name" value="P-loop_NTPase"/>
</dbReference>
<dbReference type="PANTHER" id="PTHR32039">
    <property type="entry name" value="MAGNESIUM-CHELATASE SUBUNIT CHLI"/>
    <property type="match status" value="1"/>
</dbReference>
<dbReference type="InterPro" id="IPR020568">
    <property type="entry name" value="Ribosomal_Su5_D2-typ_SF"/>
</dbReference>
<dbReference type="PANTHER" id="PTHR32039:SF7">
    <property type="entry name" value="COMPETENCE PROTEIN COMM"/>
    <property type="match status" value="1"/>
</dbReference>
<evidence type="ECO:0000256" key="3">
    <source>
        <dbReference type="ARBA" id="ARBA00022840"/>
    </source>
</evidence>
<dbReference type="GO" id="GO:0005524">
    <property type="term" value="F:ATP binding"/>
    <property type="evidence" value="ECO:0007669"/>
    <property type="project" value="UniProtKB-KW"/>
</dbReference>
<dbReference type="Pfam" id="PF13335">
    <property type="entry name" value="Mg_chelatase_C"/>
    <property type="match status" value="1"/>
</dbReference>
<dbReference type="SMART" id="SM00382">
    <property type="entry name" value="AAA"/>
    <property type="match status" value="1"/>
</dbReference>
<dbReference type="InterPro" id="IPR045006">
    <property type="entry name" value="CHLI-like"/>
</dbReference>
<dbReference type="NCBIfam" id="TIGR00368">
    <property type="entry name" value="YifB family Mg chelatase-like AAA ATPase"/>
    <property type="match status" value="1"/>
</dbReference>
<proteinExistence type="inferred from homology"/>
<dbReference type="InterPro" id="IPR004482">
    <property type="entry name" value="Mg_chelat-rel"/>
</dbReference>
<dbReference type="AlphaFoldDB" id="A0A6J6FYQ5"/>
<dbReference type="Pfam" id="PF13541">
    <property type="entry name" value="ChlI"/>
    <property type="match status" value="1"/>
</dbReference>
<evidence type="ECO:0000313" key="7">
    <source>
        <dbReference type="EMBL" id="CAB4724059.1"/>
    </source>
</evidence>
<dbReference type="PRINTS" id="PR01657">
    <property type="entry name" value="MCMFAMILY"/>
</dbReference>
<protein>
    <submittedName>
        <fullName evidence="5">Unannotated protein</fullName>
    </submittedName>
</protein>
<dbReference type="EMBL" id="CAEZXH010000013">
    <property type="protein sequence ID" value="CAB4678622.1"/>
    <property type="molecule type" value="Genomic_DNA"/>
</dbReference>
<dbReference type="SUPFAM" id="SSF54211">
    <property type="entry name" value="Ribosomal protein S5 domain 2-like"/>
    <property type="match status" value="1"/>
</dbReference>
<gene>
    <name evidence="5" type="ORF">UFOPK1811_00355</name>
    <name evidence="6" type="ORF">UFOPK2360_00368</name>
    <name evidence="7" type="ORF">UFOPK2659_00855</name>
</gene>
<evidence type="ECO:0000313" key="6">
    <source>
        <dbReference type="EMBL" id="CAB4678622.1"/>
    </source>
</evidence>
<dbReference type="Gene3D" id="3.40.50.300">
    <property type="entry name" value="P-loop containing nucleotide triphosphate hydrolases"/>
    <property type="match status" value="1"/>
</dbReference>
<comment type="similarity">
    <text evidence="1">Belongs to the Mg-chelatase subunits D/I family. ComM subfamily.</text>
</comment>
<feature type="domain" description="MCM C-terminal AAA(+) ATPase" evidence="4">
    <location>
        <begin position="290"/>
        <end position="351"/>
    </location>
</feature>
<accession>A0A6J6FYQ5</accession>
<dbReference type="InterPro" id="IPR025158">
    <property type="entry name" value="Mg_chelat-rel_C"/>
</dbReference>
<dbReference type="Pfam" id="PF01078">
    <property type="entry name" value="Mg_chelatase"/>
    <property type="match status" value="1"/>
</dbReference>
<dbReference type="GO" id="GO:0003677">
    <property type="term" value="F:DNA binding"/>
    <property type="evidence" value="ECO:0007669"/>
    <property type="project" value="InterPro"/>
</dbReference>
<dbReference type="Gene3D" id="3.30.230.10">
    <property type="match status" value="1"/>
</dbReference>
<dbReference type="InterPro" id="IPR000523">
    <property type="entry name" value="Mg_chelatse_chII-like_cat_dom"/>
</dbReference>
<dbReference type="InterPro" id="IPR003593">
    <property type="entry name" value="AAA+_ATPase"/>
</dbReference>
<dbReference type="EMBL" id="CAEZYJ010000126">
    <property type="protein sequence ID" value="CAB4724059.1"/>
    <property type="molecule type" value="Genomic_DNA"/>
</dbReference>
<dbReference type="EMBL" id="CAEZUJ010000008">
    <property type="protein sequence ID" value="CAB4594186.1"/>
    <property type="molecule type" value="Genomic_DNA"/>
</dbReference>
<organism evidence="5">
    <name type="scientific">freshwater metagenome</name>
    <dbReference type="NCBI Taxonomy" id="449393"/>
    <lineage>
        <taxon>unclassified sequences</taxon>
        <taxon>metagenomes</taxon>
        <taxon>ecological metagenomes</taxon>
    </lineage>
</organism>
<dbReference type="SUPFAM" id="SSF52540">
    <property type="entry name" value="P-loop containing nucleoside triphosphate hydrolases"/>
    <property type="match status" value="1"/>
</dbReference>
<dbReference type="InterPro" id="IPR001208">
    <property type="entry name" value="MCM_dom"/>
</dbReference>
<evidence type="ECO:0000313" key="5">
    <source>
        <dbReference type="EMBL" id="CAB4594186.1"/>
    </source>
</evidence>
<evidence type="ECO:0000256" key="2">
    <source>
        <dbReference type="ARBA" id="ARBA00022741"/>
    </source>
</evidence>
<dbReference type="InterPro" id="IPR014721">
    <property type="entry name" value="Ribsml_uS5_D2-typ_fold_subgr"/>
</dbReference>
<evidence type="ECO:0000259" key="4">
    <source>
        <dbReference type="PROSITE" id="PS50051"/>
    </source>
</evidence>